<dbReference type="EMBL" id="CP003156">
    <property type="protein sequence ID" value="AEV31525.1"/>
    <property type="molecule type" value="Genomic_DNA"/>
</dbReference>
<name>G8QZT1_OWEHD</name>
<gene>
    <name evidence="1" type="ordered locus">Oweho_0509</name>
</gene>
<keyword evidence="2" id="KW-1185">Reference proteome</keyword>
<dbReference type="STRING" id="926562.Oweho_0509"/>
<proteinExistence type="predicted"/>
<sequence>MLRGFIAFILCAVLAFPWVSKVAITADFVIHQDYIAKNLCENRDKPEMECGGKCVLMQKLKLTENEQDEPQQLPQITQMECFSFVVNDFTFQPIESLQADSSENLPAPTNRVESMYTHDIFHPPRQA</sequence>
<evidence type="ECO:0000313" key="2">
    <source>
        <dbReference type="Proteomes" id="UP000005631"/>
    </source>
</evidence>
<dbReference type="AlphaFoldDB" id="G8QZT1"/>
<evidence type="ECO:0000313" key="1">
    <source>
        <dbReference type="EMBL" id="AEV31525.1"/>
    </source>
</evidence>
<reference evidence="1 2" key="1">
    <citation type="journal article" date="2012" name="Stand. Genomic Sci.">
        <title>Genome sequence of the orange-pigmented seawater bacterium Owenweeksia hongkongensis type strain (UST20020801(T)).</title>
        <authorList>
            <person name="Riedel T."/>
            <person name="Held B."/>
            <person name="Nolan M."/>
            <person name="Lucas S."/>
            <person name="Lapidus A."/>
            <person name="Tice H."/>
            <person name="Del Rio T.G."/>
            <person name="Cheng J.F."/>
            <person name="Han C."/>
            <person name="Tapia R."/>
            <person name="Goodwin L.A."/>
            <person name="Pitluck S."/>
            <person name="Liolios K."/>
            <person name="Mavromatis K."/>
            <person name="Pagani I."/>
            <person name="Ivanova N."/>
            <person name="Mikhailova N."/>
            <person name="Pati A."/>
            <person name="Chen A."/>
            <person name="Palaniappan K."/>
            <person name="Rohde M."/>
            <person name="Tindall B.J."/>
            <person name="Detter J.C."/>
            <person name="Goker M."/>
            <person name="Woyke T."/>
            <person name="Bristow J."/>
            <person name="Eisen J.A."/>
            <person name="Markowitz V."/>
            <person name="Hugenholtz P."/>
            <person name="Klenk H.P."/>
            <person name="Kyrpides N.C."/>
        </authorList>
    </citation>
    <scope>NUCLEOTIDE SEQUENCE</scope>
    <source>
        <strain evidence="2">DSM 17368 / JCM 12287 / NRRL B-23963</strain>
    </source>
</reference>
<organism evidence="1 2">
    <name type="scientific">Owenweeksia hongkongensis (strain DSM 17368 / CIP 108786 / JCM 12287 / NRRL B-23963 / UST20020801)</name>
    <dbReference type="NCBI Taxonomy" id="926562"/>
    <lineage>
        <taxon>Bacteria</taxon>
        <taxon>Pseudomonadati</taxon>
        <taxon>Bacteroidota</taxon>
        <taxon>Flavobacteriia</taxon>
        <taxon>Flavobacteriales</taxon>
        <taxon>Owenweeksiaceae</taxon>
        <taxon>Owenweeksia</taxon>
    </lineage>
</organism>
<protein>
    <submittedName>
        <fullName evidence="1">Uncharacterized protein</fullName>
    </submittedName>
</protein>
<dbReference type="RefSeq" id="WP_014200886.1">
    <property type="nucleotide sequence ID" value="NC_016599.1"/>
</dbReference>
<accession>G8QZT1</accession>
<dbReference type="Proteomes" id="UP000005631">
    <property type="component" value="Chromosome"/>
</dbReference>
<dbReference type="HOGENOM" id="CLU_132570_0_0_10"/>
<dbReference type="eggNOG" id="ENOG5033A7G">
    <property type="taxonomic scope" value="Bacteria"/>
</dbReference>
<dbReference type="KEGG" id="oho:Oweho_0509"/>
<dbReference type="OrthoDB" id="980645at2"/>